<dbReference type="EMBL" id="CP042392">
    <property type="protein sequence ID" value="QEA53125.1"/>
    <property type="molecule type" value="Genomic_DNA"/>
</dbReference>
<evidence type="ECO:0000313" key="5">
    <source>
        <dbReference type="Proteomes" id="UP000321772"/>
    </source>
</evidence>
<dbReference type="Proteomes" id="UP000321772">
    <property type="component" value="Chromosome"/>
</dbReference>
<dbReference type="GO" id="GO:0031470">
    <property type="term" value="C:carboxysome"/>
    <property type="evidence" value="ECO:0007669"/>
    <property type="project" value="UniProtKB-SubCell"/>
</dbReference>
<organism evidence="4 5">
    <name type="scientific">Loigolactobacillus coryniformis</name>
    <dbReference type="NCBI Taxonomy" id="1610"/>
    <lineage>
        <taxon>Bacteria</taxon>
        <taxon>Bacillati</taxon>
        <taxon>Bacillota</taxon>
        <taxon>Bacilli</taxon>
        <taxon>Lactobacillales</taxon>
        <taxon>Lactobacillaceae</taxon>
        <taxon>Loigolactobacillus</taxon>
    </lineage>
</organism>
<dbReference type="InterPro" id="IPR004992">
    <property type="entry name" value="EutN_CcmL"/>
</dbReference>
<dbReference type="CDD" id="cd01614">
    <property type="entry name" value="EutN_CcmL"/>
    <property type="match status" value="1"/>
</dbReference>
<accession>A0A5B8TH01</accession>
<proteinExistence type="predicted"/>
<dbReference type="PROSITE" id="PS51932">
    <property type="entry name" value="BMV"/>
    <property type="match status" value="1"/>
</dbReference>
<dbReference type="AlphaFoldDB" id="A0A5B8TH01"/>
<evidence type="ECO:0000256" key="1">
    <source>
        <dbReference type="ARBA" id="ARBA00023587"/>
    </source>
</evidence>
<evidence type="ECO:0000313" key="4">
    <source>
        <dbReference type="EMBL" id="QEA53125.1"/>
    </source>
</evidence>
<dbReference type="RefSeq" id="WP_146989313.1">
    <property type="nucleotide sequence ID" value="NZ_CP042392.1"/>
</dbReference>
<dbReference type="InterPro" id="IPR036677">
    <property type="entry name" value="EutN_CcmL_sf"/>
</dbReference>
<reference evidence="4 5" key="1">
    <citation type="submission" date="2019-06" db="EMBL/GenBank/DDBJ databases">
        <title>Genome analyses of bacteria isolated from kimchi.</title>
        <authorList>
            <person name="Lee S."/>
            <person name="Ahn S."/>
            <person name="Roh S."/>
        </authorList>
    </citation>
    <scope>NUCLEOTIDE SEQUENCE [LARGE SCALE GENOMIC DNA]</scope>
    <source>
        <strain evidence="4 5">CBA3616</strain>
    </source>
</reference>
<evidence type="ECO:0000256" key="2">
    <source>
        <dbReference type="ARBA" id="ARBA00023669"/>
    </source>
</evidence>
<dbReference type="PANTHER" id="PTHR36539">
    <property type="entry name" value="ETHANOLAMINE UTILIZATION PROTEIN EUTN"/>
    <property type="match status" value="1"/>
</dbReference>
<keyword evidence="3" id="KW-1283">Bacterial microcompartment</keyword>
<keyword evidence="2" id="KW-1282">Carboxysome</keyword>
<dbReference type="SUPFAM" id="SSF159133">
    <property type="entry name" value="EutN/CcmL-like"/>
    <property type="match status" value="1"/>
</dbReference>
<comment type="subcellular location">
    <subcellularLocation>
        <location evidence="1">Carboxysome</location>
    </subcellularLocation>
</comment>
<evidence type="ECO:0000256" key="3">
    <source>
        <dbReference type="ARBA" id="ARBA00024446"/>
    </source>
</evidence>
<dbReference type="Pfam" id="PF03319">
    <property type="entry name" value="EutN_CcmL"/>
    <property type="match status" value="1"/>
</dbReference>
<sequence>MVIGKVIGNLWSTKKDEQLNGCKFLLVEVKDKQVDGQLISRKLIAIDKVGAGISEEVLIAEGSAARMLDERHTLPVGAAIIGIIDSVEVDRS</sequence>
<protein>
    <submittedName>
        <fullName evidence="4">Ethanolamine utilization protein EutN</fullName>
    </submittedName>
</protein>
<gene>
    <name evidence="4" type="ORF">FGL77_07310</name>
</gene>
<dbReference type="Gene3D" id="2.40.50.220">
    <property type="entry name" value="EutN/Ccml"/>
    <property type="match status" value="1"/>
</dbReference>
<dbReference type="PANTHER" id="PTHR36539:SF2">
    <property type="entry name" value="ETHANOLAMINE UTILIZATION PROTEIN"/>
    <property type="match status" value="1"/>
</dbReference>
<name>A0A5B8TH01_9LACO</name>